<evidence type="ECO:0000313" key="6">
    <source>
        <dbReference type="EMBL" id="EYU16780.1"/>
    </source>
</evidence>
<reference evidence="6 7" key="1">
    <citation type="submission" date="2014-03" db="EMBL/GenBank/DDBJ databases">
        <title>Draft Genome of Photorhabdus luminescens BA1, an Egyptian Isolate.</title>
        <authorList>
            <person name="Ghazal S."/>
            <person name="Hurst S.G.IV."/>
            <person name="Morris K."/>
            <person name="Thomas K."/>
            <person name="Tisa L.S."/>
        </authorList>
    </citation>
    <scope>NUCLEOTIDE SEQUENCE [LARGE SCALE GENOMIC DNA]</scope>
    <source>
        <strain evidence="6 7">BA1</strain>
    </source>
</reference>
<keyword evidence="1 5" id="KW-1003">Cell membrane</keyword>
<gene>
    <name evidence="5" type="primary">frdC</name>
    <name evidence="6" type="ORF">BA1DRAFT_00690</name>
</gene>
<protein>
    <recommendedName>
        <fullName evidence="5">Fumarate reductase subunit C</fullName>
    </recommendedName>
    <alternativeName>
        <fullName evidence="5">Fumarate reductase 15 kDa hydrophobic protein</fullName>
    </alternativeName>
    <alternativeName>
        <fullName evidence="5">Quinol-fumarate reductase subunit C</fullName>
        <shortName evidence="5">QFR subunit C</shortName>
    </alternativeName>
</protein>
<dbReference type="Pfam" id="PF02300">
    <property type="entry name" value="Fumarate_red_C"/>
    <property type="match status" value="1"/>
</dbReference>
<dbReference type="GO" id="GO:0045283">
    <property type="term" value="C:fumarate reductase complex"/>
    <property type="evidence" value="ECO:0007669"/>
    <property type="project" value="UniProtKB-UniRule"/>
</dbReference>
<dbReference type="GO" id="GO:0005886">
    <property type="term" value="C:plasma membrane"/>
    <property type="evidence" value="ECO:0007669"/>
    <property type="project" value="UniProtKB-SubCell"/>
</dbReference>
<sequence length="130" mass="14840">MTTKRKPYIRSMAPNWWQKLSFYRFYILRESTAVTTMWFSILLIYGLFALKGGAQSWDEFVTFLKNPVILLINIITLLGALLHTKTWFELAPKAANIVIKGEKMGSGPVIKLLWTVTIIATMIILGIALF</sequence>
<keyword evidence="7" id="KW-1185">Reference proteome</keyword>
<dbReference type="Proteomes" id="UP000023464">
    <property type="component" value="Unassembled WGS sequence"/>
</dbReference>
<dbReference type="HAMAP" id="MF_00708">
    <property type="entry name" value="Fumarate_red_C"/>
    <property type="match status" value="1"/>
</dbReference>
<comment type="caution">
    <text evidence="6">The sequence shown here is derived from an EMBL/GenBank/DDBJ whole genome shotgun (WGS) entry which is preliminary data.</text>
</comment>
<dbReference type="EMBL" id="JFGV01000007">
    <property type="protein sequence ID" value="EYU16780.1"/>
    <property type="molecule type" value="Genomic_DNA"/>
</dbReference>
<feature type="transmembrane region" description="Helical" evidence="5">
    <location>
        <begin position="26"/>
        <end position="48"/>
    </location>
</feature>
<evidence type="ECO:0000256" key="4">
    <source>
        <dbReference type="ARBA" id="ARBA00023136"/>
    </source>
</evidence>
<dbReference type="CDD" id="cd00546">
    <property type="entry name" value="QFR_TypeD_subunitC"/>
    <property type="match status" value="1"/>
</dbReference>
<dbReference type="AlphaFoldDB" id="A0A022PQX7"/>
<dbReference type="SUPFAM" id="SSF81343">
    <property type="entry name" value="Fumarate reductase respiratory complex transmembrane subunits"/>
    <property type="match status" value="1"/>
</dbReference>
<keyword evidence="2 5" id="KW-0812">Transmembrane</keyword>
<proteinExistence type="inferred from homology"/>
<name>A0A022PQX7_9GAMM</name>
<dbReference type="InterPro" id="IPR003510">
    <property type="entry name" value="Fumarate_red_C"/>
</dbReference>
<dbReference type="NCBIfam" id="NF003445">
    <property type="entry name" value="PRK04987.1"/>
    <property type="match status" value="1"/>
</dbReference>
<dbReference type="PIRSF" id="PIRSF000180">
    <property type="entry name" value="FrdC"/>
    <property type="match status" value="1"/>
</dbReference>
<comment type="similarity">
    <text evidence="5">Belongs to the FrdC family.</text>
</comment>
<keyword evidence="4 5" id="KW-0472">Membrane</keyword>
<organism evidence="6 7">
    <name type="scientific">Photorhabdus aegyptia</name>
    <dbReference type="NCBI Taxonomy" id="2805098"/>
    <lineage>
        <taxon>Bacteria</taxon>
        <taxon>Pseudomonadati</taxon>
        <taxon>Pseudomonadota</taxon>
        <taxon>Gammaproteobacteria</taxon>
        <taxon>Enterobacterales</taxon>
        <taxon>Morganellaceae</taxon>
        <taxon>Photorhabdus</taxon>
    </lineage>
</organism>
<comment type="function">
    <text evidence="5">Two distinct, membrane-bound, FAD-containing enzymes are responsible for the catalysis of fumarate and succinate interconversion; fumarate reductase is used in anaerobic growth, and succinate dehydrogenase is used in aerobic growth. Anchors the catalytic components of the fumarate reductase complex to the cell inner membrane, binds quinones.</text>
</comment>
<keyword evidence="3 5" id="KW-1133">Transmembrane helix</keyword>
<comment type="subcellular location">
    <subcellularLocation>
        <location evidence="5">Cell membrane</location>
        <topology evidence="5">Multi-pass membrane protein</topology>
    </subcellularLocation>
</comment>
<dbReference type="InterPro" id="IPR034804">
    <property type="entry name" value="SQR/QFR_C/D"/>
</dbReference>
<evidence type="ECO:0000313" key="7">
    <source>
        <dbReference type="Proteomes" id="UP000023464"/>
    </source>
</evidence>
<evidence type="ECO:0000256" key="1">
    <source>
        <dbReference type="ARBA" id="ARBA00022475"/>
    </source>
</evidence>
<comment type="subunit">
    <text evidence="5">Part of an enzyme complex containing four subunits: a flavoprotein (FrdA), an iron-sulfur protein (FrdB), and two hydrophobic anchor proteins (FrdC and FrdD).</text>
</comment>
<feature type="transmembrane region" description="Helical" evidence="5">
    <location>
        <begin position="68"/>
        <end position="88"/>
    </location>
</feature>
<dbReference type="GO" id="GO:0000104">
    <property type="term" value="F:succinate dehydrogenase activity"/>
    <property type="evidence" value="ECO:0007669"/>
    <property type="project" value="UniProtKB-UniRule"/>
</dbReference>
<accession>A0A022PQX7</accession>
<evidence type="ECO:0000256" key="3">
    <source>
        <dbReference type="ARBA" id="ARBA00022989"/>
    </source>
</evidence>
<dbReference type="PATRIC" id="fig|1393736.3.peg.697"/>
<dbReference type="RefSeq" id="WP_036776057.1">
    <property type="nucleotide sequence ID" value="NZ_CAWLTM010000108.1"/>
</dbReference>
<evidence type="ECO:0000256" key="2">
    <source>
        <dbReference type="ARBA" id="ARBA00022692"/>
    </source>
</evidence>
<feature type="transmembrane region" description="Helical" evidence="5">
    <location>
        <begin position="109"/>
        <end position="129"/>
    </location>
</feature>
<evidence type="ECO:0000256" key="5">
    <source>
        <dbReference type="HAMAP-Rule" id="MF_00708"/>
    </source>
</evidence>
<dbReference type="Gene3D" id="1.20.1300.10">
    <property type="entry name" value="Fumarate reductase/succinate dehydrogenase, transmembrane subunit"/>
    <property type="match status" value="1"/>
</dbReference>